<reference evidence="1" key="1">
    <citation type="submission" date="2016-10" db="EMBL/GenBank/DDBJ databases">
        <title>Sequence of Gallionella enrichment culture.</title>
        <authorList>
            <person name="Poehlein A."/>
            <person name="Muehling M."/>
            <person name="Daniel R."/>
        </authorList>
    </citation>
    <scope>NUCLEOTIDE SEQUENCE</scope>
</reference>
<gene>
    <name evidence="1" type="ORF">GALL_379680</name>
</gene>
<protein>
    <submittedName>
        <fullName evidence="1">Uncharacterized protein</fullName>
    </submittedName>
</protein>
<proteinExistence type="predicted"/>
<evidence type="ECO:0000313" key="1">
    <source>
        <dbReference type="EMBL" id="OIQ80274.1"/>
    </source>
</evidence>
<organism evidence="1">
    <name type="scientific">mine drainage metagenome</name>
    <dbReference type="NCBI Taxonomy" id="410659"/>
    <lineage>
        <taxon>unclassified sequences</taxon>
        <taxon>metagenomes</taxon>
        <taxon>ecological metagenomes</taxon>
    </lineage>
</organism>
<dbReference type="EMBL" id="MLJW01001083">
    <property type="protein sequence ID" value="OIQ80274.1"/>
    <property type="molecule type" value="Genomic_DNA"/>
</dbReference>
<sequence length="210" mass="22585">MAPSTDLWKGGFWSRLAAPGRFTDSLRNRHQIFISWHRFRGRSCKPENFPANRGSQSLTVGCAKVVTVRLRVGGEWAKYRGRLGIHVRQRRFCHAITGGARTATNSHRWDAIAVATYRGIPTPTSDSGAVNLPPTVIGCIGDVVTPLLVLNRREANTAPPAGLNRIAVTPAVDFLGVQETTSSAGIGSVEVTGVAPSRAEVISTLVAECE</sequence>
<dbReference type="AlphaFoldDB" id="A0A1J5QAQ7"/>
<name>A0A1J5QAQ7_9ZZZZ</name>
<accession>A0A1J5QAQ7</accession>
<comment type="caution">
    <text evidence="1">The sequence shown here is derived from an EMBL/GenBank/DDBJ whole genome shotgun (WGS) entry which is preliminary data.</text>
</comment>